<keyword evidence="6" id="KW-0547">Nucleotide-binding</keyword>
<reference evidence="13" key="1">
    <citation type="submission" date="2016-03" db="EMBL/GenBank/DDBJ databases">
        <authorList>
            <person name="Ploux O."/>
        </authorList>
    </citation>
    <scope>NUCLEOTIDE SEQUENCE [LARGE SCALE GENOMIC DNA]</scope>
    <source>
        <strain evidence="13">UK7</strain>
    </source>
</reference>
<keyword evidence="4" id="KW-1003">Cell membrane</keyword>
<proteinExistence type="inferred from homology"/>
<sequence length="272" mass="29763">MTLAIQLEATSAGALGVSLVNILSFSRDLNYLTSSEPGLIWKRLSERSPESGLDSVLRNASLVIPSGSKVGTYGRTGSGKSTFLLTLLRMAEIEDGDVLVDGVSLLTIARNIVRQRIFTMPQELILLPGTIRYNVDPFSKHPDEVILSALTEVGIWDTISAHGGLESPAEKIPLSRGQQQLFCLACAILSKSRLVLLDEITSNVDAATEARMMDVVNRKLSGRTILAVAHHLRTIRDFDLIIVLDQGKIIESGSPDRLLQQPSTFRAMWELQ</sequence>
<keyword evidence="7" id="KW-0067">ATP-binding</keyword>
<dbReference type="Gene3D" id="3.40.50.300">
    <property type="entry name" value="P-loop containing nucleotide triphosphate hydrolases"/>
    <property type="match status" value="1"/>
</dbReference>
<evidence type="ECO:0000256" key="8">
    <source>
        <dbReference type="ARBA" id="ARBA00022989"/>
    </source>
</evidence>
<dbReference type="InterPro" id="IPR027417">
    <property type="entry name" value="P-loop_NTPase"/>
</dbReference>
<dbReference type="EMBL" id="FJUW01000008">
    <property type="protein sequence ID" value="CZS94238.1"/>
    <property type="molecule type" value="Genomic_DNA"/>
</dbReference>
<name>A0A1E1K829_9HELO</name>
<protein>
    <submittedName>
        <fullName evidence="12">Related to multidrug resistance-associated protein/mitoxantrone resistance protein, ABC superfamily</fullName>
    </submittedName>
</protein>
<evidence type="ECO:0000256" key="2">
    <source>
        <dbReference type="ARBA" id="ARBA00009726"/>
    </source>
</evidence>
<evidence type="ECO:0000256" key="10">
    <source>
        <dbReference type="ARBA" id="ARBA00023180"/>
    </source>
</evidence>
<dbReference type="SUPFAM" id="SSF52540">
    <property type="entry name" value="P-loop containing nucleoside triphosphate hydrolases"/>
    <property type="match status" value="1"/>
</dbReference>
<evidence type="ECO:0000259" key="11">
    <source>
        <dbReference type="PROSITE" id="PS50893"/>
    </source>
</evidence>
<organism evidence="12 13">
    <name type="scientific">Rhynchosporium graminicola</name>
    <dbReference type="NCBI Taxonomy" id="2792576"/>
    <lineage>
        <taxon>Eukaryota</taxon>
        <taxon>Fungi</taxon>
        <taxon>Dikarya</taxon>
        <taxon>Ascomycota</taxon>
        <taxon>Pezizomycotina</taxon>
        <taxon>Leotiomycetes</taxon>
        <taxon>Helotiales</taxon>
        <taxon>Ploettnerulaceae</taxon>
        <taxon>Rhynchosporium</taxon>
    </lineage>
</organism>
<dbReference type="GO" id="GO:0005524">
    <property type="term" value="F:ATP binding"/>
    <property type="evidence" value="ECO:0007669"/>
    <property type="project" value="UniProtKB-KW"/>
</dbReference>
<feature type="domain" description="ABC transporter" evidence="11">
    <location>
        <begin position="39"/>
        <end position="271"/>
    </location>
</feature>
<evidence type="ECO:0000256" key="6">
    <source>
        <dbReference type="ARBA" id="ARBA00022741"/>
    </source>
</evidence>
<dbReference type="InParanoid" id="A0A1E1K829"/>
<evidence type="ECO:0000313" key="13">
    <source>
        <dbReference type="Proteomes" id="UP000178129"/>
    </source>
</evidence>
<keyword evidence="13" id="KW-1185">Reference proteome</keyword>
<evidence type="ECO:0000256" key="7">
    <source>
        <dbReference type="ARBA" id="ARBA00022840"/>
    </source>
</evidence>
<keyword evidence="5" id="KW-0812">Transmembrane</keyword>
<keyword evidence="10" id="KW-0325">Glycoprotein</keyword>
<keyword evidence="3" id="KW-0813">Transport</keyword>
<dbReference type="Pfam" id="PF00005">
    <property type="entry name" value="ABC_tran"/>
    <property type="match status" value="1"/>
</dbReference>
<dbReference type="GO" id="GO:0042626">
    <property type="term" value="F:ATPase-coupled transmembrane transporter activity"/>
    <property type="evidence" value="ECO:0007669"/>
    <property type="project" value="TreeGrafter"/>
</dbReference>
<gene>
    <name evidence="12" type="ORF">RCO7_11659</name>
</gene>
<dbReference type="InterPro" id="IPR003593">
    <property type="entry name" value="AAA+_ATPase"/>
</dbReference>
<dbReference type="GO" id="GO:0005886">
    <property type="term" value="C:plasma membrane"/>
    <property type="evidence" value="ECO:0007669"/>
    <property type="project" value="UniProtKB-SubCell"/>
</dbReference>
<dbReference type="FunFam" id="3.40.50.300:FF:002145">
    <property type="entry name" value="ABC transporter (MsbA subfamily)"/>
    <property type="match status" value="1"/>
</dbReference>
<accession>A0A1E1K829</accession>
<evidence type="ECO:0000256" key="1">
    <source>
        <dbReference type="ARBA" id="ARBA00004651"/>
    </source>
</evidence>
<dbReference type="AlphaFoldDB" id="A0A1E1K829"/>
<evidence type="ECO:0000256" key="5">
    <source>
        <dbReference type="ARBA" id="ARBA00022692"/>
    </source>
</evidence>
<comment type="similarity">
    <text evidence="2">Belongs to the ABC transporter superfamily. ABCC family. Conjugate transporter (TC 3.A.1.208) subfamily.</text>
</comment>
<keyword evidence="8" id="KW-1133">Transmembrane helix</keyword>
<dbReference type="PANTHER" id="PTHR24223:SF269">
    <property type="entry name" value="ABC MULTIDRUG TRANSPORTER (EUROFUNG)-RELATED"/>
    <property type="match status" value="1"/>
</dbReference>
<dbReference type="STRING" id="914237.A0A1E1K829"/>
<dbReference type="Proteomes" id="UP000178129">
    <property type="component" value="Unassembled WGS sequence"/>
</dbReference>
<dbReference type="GO" id="GO:0016887">
    <property type="term" value="F:ATP hydrolysis activity"/>
    <property type="evidence" value="ECO:0007669"/>
    <property type="project" value="InterPro"/>
</dbReference>
<dbReference type="PANTHER" id="PTHR24223">
    <property type="entry name" value="ATP-BINDING CASSETTE SUB-FAMILY C"/>
    <property type="match status" value="1"/>
</dbReference>
<dbReference type="InterPro" id="IPR050173">
    <property type="entry name" value="ABC_transporter_C-like"/>
</dbReference>
<dbReference type="InterPro" id="IPR003439">
    <property type="entry name" value="ABC_transporter-like_ATP-bd"/>
</dbReference>
<dbReference type="PROSITE" id="PS50893">
    <property type="entry name" value="ABC_TRANSPORTER_2"/>
    <property type="match status" value="1"/>
</dbReference>
<evidence type="ECO:0000256" key="9">
    <source>
        <dbReference type="ARBA" id="ARBA00023136"/>
    </source>
</evidence>
<evidence type="ECO:0000256" key="4">
    <source>
        <dbReference type="ARBA" id="ARBA00022475"/>
    </source>
</evidence>
<evidence type="ECO:0000256" key="3">
    <source>
        <dbReference type="ARBA" id="ARBA00022448"/>
    </source>
</evidence>
<dbReference type="SMART" id="SM00382">
    <property type="entry name" value="AAA"/>
    <property type="match status" value="1"/>
</dbReference>
<keyword evidence="9" id="KW-0472">Membrane</keyword>
<comment type="subcellular location">
    <subcellularLocation>
        <location evidence="1">Cell membrane</location>
        <topology evidence="1">Multi-pass membrane protein</topology>
    </subcellularLocation>
</comment>
<comment type="caution">
    <text evidence="12">The sequence shown here is derived from an EMBL/GenBank/DDBJ whole genome shotgun (WGS) entry which is preliminary data.</text>
</comment>
<evidence type="ECO:0000313" key="12">
    <source>
        <dbReference type="EMBL" id="CZS94238.1"/>
    </source>
</evidence>